<dbReference type="PANTHER" id="PTHR28254:SF1">
    <property type="entry name" value="CYTOCHROME B-C1 COMPLEX SUBUNIT 10, MITOCHONDRIAL"/>
    <property type="match status" value="1"/>
</dbReference>
<protein>
    <submittedName>
        <fullName evidence="2">Uncharacterized protein</fullName>
    </submittedName>
</protein>
<accession>A0AAD5TH46</accession>
<gene>
    <name evidence="2" type="ORF">HDU87_006889</name>
</gene>
<evidence type="ECO:0000313" key="3">
    <source>
        <dbReference type="Proteomes" id="UP001212152"/>
    </source>
</evidence>
<dbReference type="AlphaFoldDB" id="A0AAD5TH46"/>
<keyword evidence="3" id="KW-1185">Reference proteome</keyword>
<feature type="region of interest" description="Disordered" evidence="1">
    <location>
        <begin position="1"/>
        <end position="28"/>
    </location>
</feature>
<sequence>MDAQARSAHAPREAQELDRPSSSRSSAPTLAAWGTAGGILALYLLEPTPIARTDIFSQLPVVGGYWAKKLEAREQKD</sequence>
<evidence type="ECO:0000256" key="1">
    <source>
        <dbReference type="SAM" id="MobiDB-lite"/>
    </source>
</evidence>
<feature type="compositionally biased region" description="Basic and acidic residues" evidence="1">
    <location>
        <begin position="10"/>
        <end position="21"/>
    </location>
</feature>
<dbReference type="Pfam" id="PF09796">
    <property type="entry name" value="QCR10"/>
    <property type="match status" value="1"/>
</dbReference>
<name>A0AAD5TH46_9FUNG</name>
<dbReference type="Proteomes" id="UP001212152">
    <property type="component" value="Unassembled WGS sequence"/>
</dbReference>
<dbReference type="EMBL" id="JADGJQ010000060">
    <property type="protein sequence ID" value="KAJ3174773.1"/>
    <property type="molecule type" value="Genomic_DNA"/>
</dbReference>
<organism evidence="2 3">
    <name type="scientific">Geranomyces variabilis</name>
    <dbReference type="NCBI Taxonomy" id="109894"/>
    <lineage>
        <taxon>Eukaryota</taxon>
        <taxon>Fungi</taxon>
        <taxon>Fungi incertae sedis</taxon>
        <taxon>Chytridiomycota</taxon>
        <taxon>Chytridiomycota incertae sedis</taxon>
        <taxon>Chytridiomycetes</taxon>
        <taxon>Spizellomycetales</taxon>
        <taxon>Powellomycetaceae</taxon>
        <taxon>Geranomyces</taxon>
    </lineage>
</organism>
<comment type="caution">
    <text evidence="2">The sequence shown here is derived from an EMBL/GenBank/DDBJ whole genome shotgun (WGS) entry which is preliminary data.</text>
</comment>
<dbReference type="PANTHER" id="PTHR28254">
    <property type="entry name" value="CYTOCHROME B-C1 COMPLEX SUBUNIT 10"/>
    <property type="match status" value="1"/>
</dbReference>
<reference evidence="2" key="1">
    <citation type="submission" date="2020-05" db="EMBL/GenBank/DDBJ databases">
        <title>Phylogenomic resolution of chytrid fungi.</title>
        <authorList>
            <person name="Stajich J.E."/>
            <person name="Amses K."/>
            <person name="Simmons R."/>
            <person name="Seto K."/>
            <person name="Myers J."/>
            <person name="Bonds A."/>
            <person name="Quandt C.A."/>
            <person name="Barry K."/>
            <person name="Liu P."/>
            <person name="Grigoriev I."/>
            <person name="Longcore J.E."/>
            <person name="James T.Y."/>
        </authorList>
    </citation>
    <scope>NUCLEOTIDE SEQUENCE</scope>
    <source>
        <strain evidence="2">JEL0379</strain>
    </source>
</reference>
<dbReference type="GO" id="GO:0006122">
    <property type="term" value="P:mitochondrial electron transport, ubiquinol to cytochrome c"/>
    <property type="evidence" value="ECO:0007669"/>
    <property type="project" value="InterPro"/>
</dbReference>
<evidence type="ECO:0000313" key="2">
    <source>
        <dbReference type="EMBL" id="KAJ3174773.1"/>
    </source>
</evidence>
<dbReference type="InterPro" id="IPR019182">
    <property type="entry name" value="Cytochrome_b-c1_su10_fun"/>
</dbReference>
<dbReference type="GO" id="GO:0005739">
    <property type="term" value="C:mitochondrion"/>
    <property type="evidence" value="ECO:0007669"/>
    <property type="project" value="GOC"/>
</dbReference>
<proteinExistence type="predicted"/>